<proteinExistence type="predicted"/>
<evidence type="ECO:0000313" key="2">
    <source>
        <dbReference type="Proteomes" id="UP000561417"/>
    </source>
</evidence>
<dbReference type="AlphaFoldDB" id="A0A840NP99"/>
<comment type="caution">
    <text evidence="1">The sequence shown here is derived from an EMBL/GenBank/DDBJ whole genome shotgun (WGS) entry which is preliminary data.</text>
</comment>
<dbReference type="EMBL" id="JACHIM010000003">
    <property type="protein sequence ID" value="MBB5073680.1"/>
    <property type="molecule type" value="Genomic_DNA"/>
</dbReference>
<dbReference type="GO" id="GO:0016829">
    <property type="term" value="F:lyase activity"/>
    <property type="evidence" value="ECO:0007669"/>
    <property type="project" value="UniProtKB-KW"/>
</dbReference>
<dbReference type="Gene3D" id="1.20.200.10">
    <property type="entry name" value="Fumarase/aspartase (Central domain)"/>
    <property type="match status" value="1"/>
</dbReference>
<dbReference type="Gene3D" id="1.10.40.30">
    <property type="entry name" value="Fumarase/aspartase (C-terminal domain)"/>
    <property type="match status" value="1"/>
</dbReference>
<protein>
    <submittedName>
        <fullName evidence="1">Argininosuccinate lyase</fullName>
    </submittedName>
</protein>
<reference evidence="1 2" key="1">
    <citation type="submission" date="2020-08" db="EMBL/GenBank/DDBJ databases">
        <title>Genomic Encyclopedia of Type Strains, Phase IV (KMG-IV): sequencing the most valuable type-strain genomes for metagenomic binning, comparative biology and taxonomic classification.</title>
        <authorList>
            <person name="Goeker M."/>
        </authorList>
    </citation>
    <scope>NUCLEOTIDE SEQUENCE [LARGE SCALE GENOMIC DNA]</scope>
    <source>
        <strain evidence="1 2">DSM 28538</strain>
    </source>
</reference>
<sequence>MDELQKICPEINAALFDALTVKKSVKSRTSFGGTVPSKVLYKIAYWKKCLITA</sequence>
<keyword evidence="2" id="KW-1185">Reference proteome</keyword>
<name>A0A840NP99_9HYPH</name>
<gene>
    <name evidence="1" type="ORF">HNQ69_000806</name>
</gene>
<keyword evidence="1" id="KW-0456">Lyase</keyword>
<organism evidence="1 2">
    <name type="scientific">Bartonella callosciuri</name>
    <dbReference type="NCBI Taxonomy" id="686223"/>
    <lineage>
        <taxon>Bacteria</taxon>
        <taxon>Pseudomonadati</taxon>
        <taxon>Pseudomonadota</taxon>
        <taxon>Alphaproteobacteria</taxon>
        <taxon>Hyphomicrobiales</taxon>
        <taxon>Bartonellaceae</taxon>
        <taxon>Bartonella</taxon>
    </lineage>
</organism>
<evidence type="ECO:0000313" key="1">
    <source>
        <dbReference type="EMBL" id="MBB5073680.1"/>
    </source>
</evidence>
<accession>A0A840NP99</accession>
<dbReference type="Proteomes" id="UP000561417">
    <property type="component" value="Unassembled WGS sequence"/>
</dbReference>